<feature type="domain" description="Aldehyde oxidase/xanthine dehydrogenase a/b hammerhead" evidence="1">
    <location>
        <begin position="25"/>
        <end position="140"/>
    </location>
</feature>
<dbReference type="InterPro" id="IPR037165">
    <property type="entry name" value="AldOxase/xan_DH_Mopterin-bd_sf"/>
</dbReference>
<organism evidence="2 3">
    <name type="scientific">Pontibacter qinzhouensis</name>
    <dbReference type="NCBI Taxonomy" id="2603253"/>
    <lineage>
        <taxon>Bacteria</taxon>
        <taxon>Pseudomonadati</taxon>
        <taxon>Bacteroidota</taxon>
        <taxon>Cytophagia</taxon>
        <taxon>Cytophagales</taxon>
        <taxon>Hymenobacteraceae</taxon>
        <taxon>Pontibacter</taxon>
    </lineage>
</organism>
<gene>
    <name evidence="2" type="ORF">FVR03_06985</name>
</gene>
<dbReference type="Proteomes" id="UP000321926">
    <property type="component" value="Unassembled WGS sequence"/>
</dbReference>
<accession>A0A5C8KCB4</accession>
<dbReference type="Pfam" id="PF02738">
    <property type="entry name" value="MoCoBD_1"/>
    <property type="match status" value="1"/>
</dbReference>
<proteinExistence type="predicted"/>
<dbReference type="InterPro" id="IPR000674">
    <property type="entry name" value="Ald_Oxase/Xan_DH_a/b"/>
</dbReference>
<evidence type="ECO:0000259" key="1">
    <source>
        <dbReference type="SMART" id="SM01008"/>
    </source>
</evidence>
<dbReference type="SMART" id="SM01008">
    <property type="entry name" value="Ald_Xan_dh_C"/>
    <property type="match status" value="1"/>
</dbReference>
<protein>
    <submittedName>
        <fullName evidence="2">Xanthine dehydrogenase family protein molybdopterin-binding subunit</fullName>
    </submittedName>
</protein>
<dbReference type="InterPro" id="IPR016208">
    <property type="entry name" value="Ald_Oxase/xanthine_DH-like"/>
</dbReference>
<dbReference type="InterPro" id="IPR008274">
    <property type="entry name" value="AldOxase/xan_DH_MoCoBD1"/>
</dbReference>
<evidence type="ECO:0000313" key="2">
    <source>
        <dbReference type="EMBL" id="TXK49121.1"/>
    </source>
</evidence>
<dbReference type="GO" id="GO:0016491">
    <property type="term" value="F:oxidoreductase activity"/>
    <property type="evidence" value="ECO:0007669"/>
    <property type="project" value="InterPro"/>
</dbReference>
<dbReference type="Gene3D" id="3.30.365.10">
    <property type="entry name" value="Aldehyde oxidase/xanthine dehydrogenase, molybdopterin binding domain"/>
    <property type="match status" value="4"/>
</dbReference>
<dbReference type="InterPro" id="IPR046867">
    <property type="entry name" value="AldOxase/xan_DH_MoCoBD2"/>
</dbReference>
<dbReference type="GO" id="GO:0005506">
    <property type="term" value="F:iron ion binding"/>
    <property type="evidence" value="ECO:0007669"/>
    <property type="project" value="InterPro"/>
</dbReference>
<dbReference type="PANTHER" id="PTHR11908">
    <property type="entry name" value="XANTHINE DEHYDROGENASE"/>
    <property type="match status" value="1"/>
</dbReference>
<reference evidence="2 3" key="1">
    <citation type="submission" date="2019-08" db="EMBL/GenBank/DDBJ databases">
        <authorList>
            <person name="Shi S."/>
        </authorList>
    </citation>
    <scope>NUCLEOTIDE SEQUENCE [LARGE SCALE GENOMIC DNA]</scope>
    <source>
        <strain evidence="2 3">GY10130</strain>
    </source>
</reference>
<dbReference type="Pfam" id="PF20256">
    <property type="entry name" value="MoCoBD_2"/>
    <property type="match status" value="1"/>
</dbReference>
<dbReference type="PANTHER" id="PTHR11908:SF153">
    <property type="entry name" value="DEHYDROGENASE"/>
    <property type="match status" value="1"/>
</dbReference>
<keyword evidence="3" id="KW-1185">Reference proteome</keyword>
<dbReference type="SUPFAM" id="SSF54665">
    <property type="entry name" value="CO dehydrogenase molybdoprotein N-domain-like"/>
    <property type="match status" value="1"/>
</dbReference>
<name>A0A5C8KCB4_9BACT</name>
<dbReference type="SUPFAM" id="SSF56003">
    <property type="entry name" value="Molybdenum cofactor-binding domain"/>
    <property type="match status" value="1"/>
</dbReference>
<dbReference type="Pfam" id="PF01315">
    <property type="entry name" value="Ald_Xan_dh_C"/>
    <property type="match status" value="1"/>
</dbReference>
<sequence>MTYFFGNKTQIGDSLDRVESRQKVTGSARYAAEYNLPGVTFGVLVTSTIAKGRIRHLDTKAAEAAPGVLAIVSHLNAPKVPGFQDPVDNEGSRVHGQEFRLFHDERIYHNFQPVALAIADTFERATYAASLVKVEYEQEQHQTNIHQNKGKAIKPARGNDYARGKADTYKTAAVKIEQEYQTPIQVHVPMEMHAATAVWEGATKLTVYNKTQATKISQQEICKAFQLKPEDVEVHSPFVGGAFGSSSRVWPQEMAAILGSKVVGRPVKVMLKRDQVFNMVGYRPKSLQKVGLGATADGTLTGITHEAISFTSTYEQFTERLIDPTKSLYRCPNLNTLYRLVPLDYSTPCWTRGPGETSGSFALESAMDELAYALNMDPLALRLKNFAEKDPFNDKPWSSNFLRECYQLGAERFGWSKRNPKPGAMQKNGMLVGMGMAAGIYKSERSKADARATLQPDGKVLVQSAVADVGPGSATIFTQIAADTLGVDASQIQFEWGNSTLPDAPGQFGSHTTASVGSAVYDVCVALKQKVADMAVSQKGTTLYQAAAHDLVWEADAISLKGSEKKVLYTDLLKNQQLQAVQVNVESKGGEEQEKHSGKSFCANFVEVEVHPVTGQVRVSRVVSVVDAGTIINHKTAESQVYGSVVWGIGIALMEDAIVDHRYGRHLNNDLADYRVPVNADIPNIDVIFINKKDTVIDPMGAKGIGEIPLVGFTAAVANAVFHATGKRIRELPIVPDKLV</sequence>
<dbReference type="EMBL" id="VRTY01000019">
    <property type="protein sequence ID" value="TXK49121.1"/>
    <property type="molecule type" value="Genomic_DNA"/>
</dbReference>
<dbReference type="InterPro" id="IPR036856">
    <property type="entry name" value="Ald_Oxase/Xan_DH_a/b_sf"/>
</dbReference>
<dbReference type="OrthoDB" id="9759099at2"/>
<dbReference type="Gene3D" id="3.90.1170.50">
    <property type="entry name" value="Aldehyde oxidase/xanthine dehydrogenase, a/b hammerhead"/>
    <property type="match status" value="1"/>
</dbReference>
<dbReference type="AlphaFoldDB" id="A0A5C8KCB4"/>
<comment type="caution">
    <text evidence="2">The sequence shown here is derived from an EMBL/GenBank/DDBJ whole genome shotgun (WGS) entry which is preliminary data.</text>
</comment>
<evidence type="ECO:0000313" key="3">
    <source>
        <dbReference type="Proteomes" id="UP000321926"/>
    </source>
</evidence>
<dbReference type="RefSeq" id="WP_147921020.1">
    <property type="nucleotide sequence ID" value="NZ_VRTY01000019.1"/>
</dbReference>